<dbReference type="AlphaFoldDB" id="A0A495R4B2"/>
<dbReference type="GO" id="GO:0003677">
    <property type="term" value="F:DNA binding"/>
    <property type="evidence" value="ECO:0007669"/>
    <property type="project" value="InterPro"/>
</dbReference>
<organism evidence="2 3">
    <name type="scientific">Haloarcula quadrata</name>
    <dbReference type="NCBI Taxonomy" id="182779"/>
    <lineage>
        <taxon>Archaea</taxon>
        <taxon>Methanobacteriati</taxon>
        <taxon>Methanobacteriota</taxon>
        <taxon>Stenosarchaea group</taxon>
        <taxon>Halobacteria</taxon>
        <taxon>Halobacteriales</taxon>
        <taxon>Haloarculaceae</taxon>
        <taxon>Haloarcula</taxon>
    </lineage>
</organism>
<name>A0A495R4B2_9EURY</name>
<evidence type="ECO:0000313" key="2">
    <source>
        <dbReference type="EMBL" id="RKS82155.1"/>
    </source>
</evidence>
<dbReference type="GO" id="GO:0009307">
    <property type="term" value="P:DNA restriction-modification system"/>
    <property type="evidence" value="ECO:0007669"/>
    <property type="project" value="InterPro"/>
</dbReference>
<dbReference type="Pfam" id="PF02923">
    <property type="entry name" value="BamHI"/>
    <property type="match status" value="2"/>
</dbReference>
<dbReference type="RefSeq" id="WP_121302845.1">
    <property type="nucleotide sequence ID" value="NZ_RBWW01000001.1"/>
</dbReference>
<sequence length="244" mass="27632">MQIDREVTLVDQGDFSETDEWQTARGQAMDAVREVDWPPGTGEFTVYPESEANGVQPATKIFEHNIDNKPLWEETGRTHFKSLLREMHLLDDAVEMLGDYMDDPEAFVSSSWFDAMAELEIDGEQHIVVFEWETGNISSSHRSLNRIMVGFLTGIISAGIVGLPTRKLYKYSTDRIGNFQELRPYFMIYEALNTSVDNGVFEVVAFEQEAESTDVPRIPKGSDGMSDREVREATPDSVDLSDFQ</sequence>
<dbReference type="SUPFAM" id="SSF52980">
    <property type="entry name" value="Restriction endonuclease-like"/>
    <property type="match status" value="1"/>
</dbReference>
<keyword evidence="2" id="KW-0378">Hydrolase</keyword>
<dbReference type="InterPro" id="IPR011338">
    <property type="entry name" value="BamHI/BglII/BstY"/>
</dbReference>
<keyword evidence="2" id="KW-0255">Endonuclease</keyword>
<comment type="caution">
    <text evidence="2">The sequence shown here is derived from an EMBL/GenBank/DDBJ whole genome shotgun (WGS) entry which is preliminary data.</text>
</comment>
<feature type="compositionally biased region" description="Basic and acidic residues" evidence="1">
    <location>
        <begin position="225"/>
        <end position="234"/>
    </location>
</feature>
<proteinExistence type="predicted"/>
<evidence type="ECO:0000256" key="1">
    <source>
        <dbReference type="SAM" id="MobiDB-lite"/>
    </source>
</evidence>
<dbReference type="InterPro" id="IPR004194">
    <property type="entry name" value="Restrct_endonuc_II_BamHI"/>
</dbReference>
<dbReference type="Proteomes" id="UP000268233">
    <property type="component" value="Unassembled WGS sequence"/>
</dbReference>
<accession>A0A495R4B2</accession>
<keyword evidence="2" id="KW-0540">Nuclease</keyword>
<feature type="region of interest" description="Disordered" evidence="1">
    <location>
        <begin position="211"/>
        <end position="244"/>
    </location>
</feature>
<keyword evidence="3" id="KW-1185">Reference proteome</keyword>
<dbReference type="InterPro" id="IPR011335">
    <property type="entry name" value="Restrct_endonuc-II-like"/>
</dbReference>
<gene>
    <name evidence="2" type="ORF">BDK61_1454</name>
</gene>
<dbReference type="GO" id="GO:0000287">
    <property type="term" value="F:magnesium ion binding"/>
    <property type="evidence" value="ECO:0007669"/>
    <property type="project" value="InterPro"/>
</dbReference>
<reference evidence="2 3" key="1">
    <citation type="submission" date="2018-10" db="EMBL/GenBank/DDBJ databases">
        <title>Genomic Encyclopedia of Archaeal and Bacterial Type Strains, Phase II (KMG-II): from individual species to whole genera.</title>
        <authorList>
            <person name="Goeker M."/>
        </authorList>
    </citation>
    <scope>NUCLEOTIDE SEQUENCE [LARGE SCALE GENOMIC DNA]</scope>
    <source>
        <strain evidence="2 3">DSM 11927</strain>
    </source>
</reference>
<dbReference type="Gene3D" id="3.40.91.20">
    <property type="match status" value="1"/>
</dbReference>
<evidence type="ECO:0000313" key="3">
    <source>
        <dbReference type="Proteomes" id="UP000268233"/>
    </source>
</evidence>
<protein>
    <submittedName>
        <fullName evidence="2">Restriction endonuclease BamHI</fullName>
    </submittedName>
</protein>
<dbReference type="EMBL" id="RBWW01000001">
    <property type="protein sequence ID" value="RKS82155.1"/>
    <property type="molecule type" value="Genomic_DNA"/>
</dbReference>
<dbReference type="GO" id="GO:0009036">
    <property type="term" value="F:type II site-specific deoxyribonuclease activity"/>
    <property type="evidence" value="ECO:0007669"/>
    <property type="project" value="InterPro"/>
</dbReference>